<dbReference type="GO" id="GO:0050660">
    <property type="term" value="F:flavin adenine dinucleotide binding"/>
    <property type="evidence" value="ECO:0007669"/>
    <property type="project" value="InterPro"/>
</dbReference>
<dbReference type="OrthoDB" id="9802447at2"/>
<keyword evidence="12" id="KW-0472">Membrane</keyword>
<dbReference type="InterPro" id="IPR013786">
    <property type="entry name" value="AcylCoA_DH/ox_N"/>
</dbReference>
<gene>
    <name evidence="16" type="primary">fadE</name>
    <name evidence="16" type="ORF">CUN60_10850</name>
</gene>
<evidence type="ECO:0000256" key="1">
    <source>
        <dbReference type="ARBA" id="ARBA00001974"/>
    </source>
</evidence>
<dbReference type="InterPro" id="IPR046373">
    <property type="entry name" value="Acyl-CoA_Oxase/DH_mid-dom_sf"/>
</dbReference>
<evidence type="ECO:0000256" key="2">
    <source>
        <dbReference type="ARBA" id="ARBA00005005"/>
    </source>
</evidence>
<evidence type="ECO:0000256" key="6">
    <source>
        <dbReference type="ARBA" id="ARBA00020144"/>
    </source>
</evidence>
<dbReference type="Pfam" id="PF09317">
    <property type="entry name" value="ACDH_C"/>
    <property type="match status" value="1"/>
</dbReference>
<accession>A0A2I7N8I9</accession>
<organism evidence="16 17">
    <name type="scientific">Aquella oligotrophica</name>
    <dbReference type="NCBI Taxonomy" id="2067065"/>
    <lineage>
        <taxon>Bacteria</taxon>
        <taxon>Pseudomonadati</taxon>
        <taxon>Pseudomonadota</taxon>
        <taxon>Betaproteobacteria</taxon>
        <taxon>Neisseriales</taxon>
        <taxon>Neisseriaceae</taxon>
        <taxon>Aquella</taxon>
    </lineage>
</organism>
<dbReference type="GO" id="GO:0033539">
    <property type="term" value="P:fatty acid beta-oxidation using acyl-CoA dehydrogenase"/>
    <property type="evidence" value="ECO:0007669"/>
    <property type="project" value="InterPro"/>
</dbReference>
<dbReference type="InterPro" id="IPR036250">
    <property type="entry name" value="AcylCo_DH-like_C"/>
</dbReference>
<dbReference type="AlphaFoldDB" id="A0A2I7N8I9"/>
<dbReference type="SUPFAM" id="SSF47203">
    <property type="entry name" value="Acyl-CoA dehydrogenase C-terminal domain-like"/>
    <property type="match status" value="1"/>
</dbReference>
<protein>
    <recommendedName>
        <fullName evidence="6">Acyl-coenzyme A dehydrogenase</fullName>
        <ecNumber evidence="4">1.3.8.7</ecNumber>
        <ecNumber evidence="5">1.3.8.8</ecNumber>
    </recommendedName>
</protein>
<feature type="transmembrane region" description="Helical" evidence="12">
    <location>
        <begin position="47"/>
        <end position="69"/>
    </location>
</feature>
<keyword evidence="7" id="KW-0285">Flavoprotein</keyword>
<feature type="transmembrane region" description="Helical" evidence="12">
    <location>
        <begin position="23"/>
        <end position="40"/>
    </location>
</feature>
<dbReference type="GO" id="GO:0070991">
    <property type="term" value="F:medium-chain fatty acyl-CoA dehydrogenase activity"/>
    <property type="evidence" value="ECO:0007669"/>
    <property type="project" value="UniProtKB-EC"/>
</dbReference>
<evidence type="ECO:0000313" key="17">
    <source>
        <dbReference type="Proteomes" id="UP000236655"/>
    </source>
</evidence>
<evidence type="ECO:0000259" key="14">
    <source>
        <dbReference type="Pfam" id="PF02771"/>
    </source>
</evidence>
<evidence type="ECO:0000256" key="4">
    <source>
        <dbReference type="ARBA" id="ARBA00012033"/>
    </source>
</evidence>
<feature type="domain" description="Acyl-CoA dehydrogenase C-terminal bacterial-type" evidence="15">
    <location>
        <begin position="520"/>
        <end position="799"/>
    </location>
</feature>
<keyword evidence="12" id="KW-1133">Transmembrane helix</keyword>
<evidence type="ECO:0000256" key="10">
    <source>
        <dbReference type="ARBA" id="ARBA00047882"/>
    </source>
</evidence>
<dbReference type="Proteomes" id="UP000236655">
    <property type="component" value="Chromosome"/>
</dbReference>
<dbReference type="InterPro" id="IPR050741">
    <property type="entry name" value="Acyl-CoA_dehydrogenase"/>
</dbReference>
<evidence type="ECO:0000256" key="7">
    <source>
        <dbReference type="ARBA" id="ARBA00022630"/>
    </source>
</evidence>
<evidence type="ECO:0000256" key="3">
    <source>
        <dbReference type="ARBA" id="ARBA00009347"/>
    </source>
</evidence>
<sequence>MNIIFLLGYLLVTWLVIYHKPKLWLWTVAMLAYFIGAHSLHEETLSTFLYVLLALISLAIAVVGNIPFFRLKISASIFTKANGVLPAISETEKLALDAGDSWWERDLFQGKPDFNKLHSLKKFELTEEEQAFLDNETNQLCAMINDWEITHNVKDMPVEVWDFLREKKFFGLVISKEYGGKGFSAAAHSEIVLKIATRSTSAAVTTMVPNSLGPGELLQHYGTKEQKDYYLPRLADGREIPCFALTGPTAGSDATSIPDMGTVCMGEYNGNTVLGIKLTNVDKRYITLAPIATLVGLAFQLKDPDGLLKGVGREGITCALLPHDHPGLEIGKRLIPLDQVFMNGVIRIKEAFIPIDWVIGGQAMVGEGWRMLVECLSIGRSISLPACGTANALLSTITTSAYSQVREQFKVAIGNFEGVQEGLGKMGGLTYMMNATRRFTVAAVDAGIKPSVASAISKYHLTENGRTVVNWAMDIHAGRGIIMGPNNYLARMYQGVPIAITVEGANIMTRNLMIFGQGAMRCHPFIRDIYESLMHEDGLKNFDKALFGHIGYLAQNKIRALFHALTGGRFASGYSSRFNHYYKQISRLSSAEAFISDTILIMLGGSIKVKERLSARLGDVMSYLYMASATLKYFKDEGERDGDEVFVKWAIEHCLFQAQHALVETLANFPVRWIANLLKVIVFPYGLPFHEPSDYLDRKVAQALLNNNETREAFVRETFFTSDMNDPVGRMDLAFHSVLAVMPIRAKISQAIKDKKLPKANIMKSAVKALELGIIDAVELEKLQTAAKYANEVIQVDEFEAYELGPKNAHPEWQA</sequence>
<dbReference type="InterPro" id="IPR009075">
    <property type="entry name" value="AcylCo_DH/oxidase_C"/>
</dbReference>
<dbReference type="NCBIfam" id="NF009586">
    <property type="entry name" value="PRK13026.1"/>
    <property type="match status" value="1"/>
</dbReference>
<evidence type="ECO:0000256" key="12">
    <source>
        <dbReference type="SAM" id="Phobius"/>
    </source>
</evidence>
<dbReference type="EC" id="1.3.8.8" evidence="5"/>
<name>A0A2I7N8I9_9NEIS</name>
<evidence type="ECO:0000256" key="5">
    <source>
        <dbReference type="ARBA" id="ARBA00012040"/>
    </source>
</evidence>
<dbReference type="Pfam" id="PF00441">
    <property type="entry name" value="Acyl-CoA_dh_1"/>
    <property type="match status" value="1"/>
</dbReference>
<dbReference type="UniPathway" id="UPA00659"/>
<dbReference type="FunFam" id="1.10.540.10:FF:000004">
    <property type="entry name" value="Acyl-CoA dehydrogenase"/>
    <property type="match status" value="1"/>
</dbReference>
<keyword evidence="9" id="KW-0560">Oxidoreductase</keyword>
<dbReference type="SUPFAM" id="SSF56645">
    <property type="entry name" value="Acyl-CoA dehydrogenase NM domain-like"/>
    <property type="match status" value="1"/>
</dbReference>
<dbReference type="RefSeq" id="WP_102952056.1">
    <property type="nucleotide sequence ID" value="NZ_CP024847.1"/>
</dbReference>
<feature type="domain" description="Acyl-CoA dehydrogenase/oxidase C-terminal" evidence="13">
    <location>
        <begin position="366"/>
        <end position="512"/>
    </location>
</feature>
<dbReference type="Gene3D" id="2.40.110.10">
    <property type="entry name" value="Butyryl-CoA Dehydrogenase, subunit A, domain 2"/>
    <property type="match status" value="1"/>
</dbReference>
<dbReference type="NCBIfam" id="NF007000">
    <property type="entry name" value="PRK09463.1"/>
    <property type="match status" value="1"/>
</dbReference>
<dbReference type="KEGG" id="nba:CUN60_10850"/>
<dbReference type="CDD" id="cd00567">
    <property type="entry name" value="ACAD"/>
    <property type="match status" value="1"/>
</dbReference>
<dbReference type="InterPro" id="IPR009100">
    <property type="entry name" value="AcylCoA_DH/oxidase_NM_dom_sf"/>
</dbReference>
<dbReference type="FunFam" id="1.20.140.10:FF:000009">
    <property type="entry name" value="Acyl-CoA dehydrogenase"/>
    <property type="match status" value="1"/>
</dbReference>
<comment type="similarity">
    <text evidence="3">Belongs to the acyl-CoA dehydrogenase family.</text>
</comment>
<evidence type="ECO:0000313" key="16">
    <source>
        <dbReference type="EMBL" id="AUR52768.1"/>
    </source>
</evidence>
<keyword evidence="17" id="KW-1185">Reference proteome</keyword>
<dbReference type="Gene3D" id="1.10.540.10">
    <property type="entry name" value="Acyl-CoA dehydrogenase/oxidase, N-terminal domain"/>
    <property type="match status" value="1"/>
</dbReference>
<dbReference type="InterPro" id="IPR037069">
    <property type="entry name" value="AcylCoA_DH/ox_N_sf"/>
</dbReference>
<keyword evidence="12" id="KW-0812">Transmembrane</keyword>
<evidence type="ECO:0000259" key="15">
    <source>
        <dbReference type="Pfam" id="PF09317"/>
    </source>
</evidence>
<dbReference type="EC" id="1.3.8.7" evidence="4"/>
<dbReference type="PANTHER" id="PTHR48083:SF33">
    <property type="entry name" value="ACYL-COENZYME A DEHYDROGENASE"/>
    <property type="match status" value="1"/>
</dbReference>
<dbReference type="PANTHER" id="PTHR48083">
    <property type="entry name" value="MEDIUM-CHAIN SPECIFIC ACYL-COA DEHYDROGENASE, MITOCHONDRIAL-RELATED"/>
    <property type="match status" value="1"/>
</dbReference>
<feature type="domain" description="Acyl-CoA dehydrogenase/oxidase N-terminal" evidence="14">
    <location>
        <begin position="129"/>
        <end position="237"/>
    </location>
</feature>
<reference evidence="17" key="1">
    <citation type="submission" date="2017-11" db="EMBL/GenBank/DDBJ databases">
        <authorList>
            <person name="Chan K.G."/>
            <person name="Lee L.S."/>
        </authorList>
    </citation>
    <scope>NUCLEOTIDE SEQUENCE [LARGE SCALE GENOMIC DNA]</scope>
    <source>
        <strain evidence="17">DSM 100970</strain>
    </source>
</reference>
<evidence type="ECO:0000256" key="8">
    <source>
        <dbReference type="ARBA" id="ARBA00022827"/>
    </source>
</evidence>
<comment type="cofactor">
    <cofactor evidence="1">
        <name>FAD</name>
        <dbReference type="ChEBI" id="CHEBI:57692"/>
    </cofactor>
</comment>
<dbReference type="Gene3D" id="1.20.140.10">
    <property type="entry name" value="Butyryl-CoA Dehydrogenase, subunit A, domain 3"/>
    <property type="match status" value="1"/>
</dbReference>
<evidence type="ECO:0000259" key="13">
    <source>
        <dbReference type="Pfam" id="PF00441"/>
    </source>
</evidence>
<comment type="pathway">
    <text evidence="2">Lipid metabolism; fatty acid beta-oxidation.</text>
</comment>
<dbReference type="GO" id="GO:0004466">
    <property type="term" value="F:long-chain fatty acyl-CoA dehydrogenase activity"/>
    <property type="evidence" value="ECO:0007669"/>
    <property type="project" value="UniProtKB-EC"/>
</dbReference>
<dbReference type="Pfam" id="PF02771">
    <property type="entry name" value="Acyl-CoA_dh_N"/>
    <property type="match status" value="1"/>
</dbReference>
<comment type="catalytic activity">
    <reaction evidence="11">
        <text>a long-chain 2,3-saturated fatty acyl-CoA + oxidized [electron-transfer flavoprotein] + H(+) = a long-chain (2E)-enoyl-CoA + reduced [electron-transfer flavoprotein]</text>
        <dbReference type="Rhea" id="RHEA:17721"/>
        <dbReference type="Rhea" id="RHEA-COMP:10685"/>
        <dbReference type="Rhea" id="RHEA-COMP:10686"/>
        <dbReference type="ChEBI" id="CHEBI:15378"/>
        <dbReference type="ChEBI" id="CHEBI:57692"/>
        <dbReference type="ChEBI" id="CHEBI:58307"/>
        <dbReference type="ChEBI" id="CHEBI:83721"/>
        <dbReference type="ChEBI" id="CHEBI:83727"/>
        <dbReference type="EC" id="1.3.8.8"/>
    </reaction>
</comment>
<dbReference type="GO" id="GO:0005737">
    <property type="term" value="C:cytoplasm"/>
    <property type="evidence" value="ECO:0007669"/>
    <property type="project" value="TreeGrafter"/>
</dbReference>
<evidence type="ECO:0000256" key="11">
    <source>
        <dbReference type="ARBA" id="ARBA00049247"/>
    </source>
</evidence>
<dbReference type="EMBL" id="CP024847">
    <property type="protein sequence ID" value="AUR52768.1"/>
    <property type="molecule type" value="Genomic_DNA"/>
</dbReference>
<dbReference type="InterPro" id="IPR015396">
    <property type="entry name" value="FadE_C"/>
</dbReference>
<keyword evidence="8" id="KW-0274">FAD</keyword>
<proteinExistence type="inferred from homology"/>
<comment type="catalytic activity">
    <reaction evidence="10">
        <text>a medium-chain 2,3-saturated fatty acyl-CoA + oxidized [electron-transfer flavoprotein] + H(+) = a medium-chain (2E)-enoyl-CoA + reduced [electron-transfer flavoprotein]</text>
        <dbReference type="Rhea" id="RHEA:14477"/>
        <dbReference type="Rhea" id="RHEA-COMP:10685"/>
        <dbReference type="Rhea" id="RHEA-COMP:10686"/>
        <dbReference type="ChEBI" id="CHEBI:15378"/>
        <dbReference type="ChEBI" id="CHEBI:57692"/>
        <dbReference type="ChEBI" id="CHEBI:58307"/>
        <dbReference type="ChEBI" id="CHEBI:83723"/>
        <dbReference type="ChEBI" id="CHEBI:83726"/>
        <dbReference type="EC" id="1.3.8.7"/>
    </reaction>
</comment>
<evidence type="ECO:0000256" key="9">
    <source>
        <dbReference type="ARBA" id="ARBA00023002"/>
    </source>
</evidence>